<dbReference type="RefSeq" id="WP_284194490.1">
    <property type="nucleotide sequence ID" value="NZ_BSOG01000001.1"/>
</dbReference>
<proteinExistence type="predicted"/>
<evidence type="ECO:0000256" key="1">
    <source>
        <dbReference type="SAM" id="MobiDB-lite"/>
    </source>
</evidence>
<evidence type="ECO:0000313" key="3">
    <source>
        <dbReference type="Proteomes" id="UP001156706"/>
    </source>
</evidence>
<feature type="compositionally biased region" description="Polar residues" evidence="1">
    <location>
        <begin position="243"/>
        <end position="252"/>
    </location>
</feature>
<feature type="region of interest" description="Disordered" evidence="1">
    <location>
        <begin position="217"/>
        <end position="252"/>
    </location>
</feature>
<accession>A0ABQ5Y8R1</accession>
<feature type="compositionally biased region" description="Polar residues" evidence="1">
    <location>
        <begin position="217"/>
        <end position="227"/>
    </location>
</feature>
<name>A0ABQ5Y8R1_9NEIS</name>
<sequence>MVSPIVGHFANQPPANRPPVAPLAQHQGFAGELAGQLATQASRLGSLSLPDPAQAAADLTATLPAKLRQYGIRVPPDLRMEGGAKGIVLRDDHRAAAFHAMLEAEPQLANQISLVLSGAEVARAGALAAAAQHFTDNAKDPRHAKAVVERYRRDHPAPPLSVSYNGFKVETAELGPEGWRPVKTEAEFAWELAEAAQRYAKDEEALFNSLMAAVSSKAGTSATATDDQASEDTPDSDGHSLVPIQSSSAAAP</sequence>
<dbReference type="Proteomes" id="UP001156706">
    <property type="component" value="Unassembled WGS sequence"/>
</dbReference>
<keyword evidence="3" id="KW-1185">Reference proteome</keyword>
<comment type="caution">
    <text evidence="2">The sequence shown here is derived from an EMBL/GenBank/DDBJ whole genome shotgun (WGS) entry which is preliminary data.</text>
</comment>
<evidence type="ECO:0000313" key="2">
    <source>
        <dbReference type="EMBL" id="GLR11327.1"/>
    </source>
</evidence>
<protein>
    <submittedName>
        <fullName evidence="2">Uncharacterized protein</fullName>
    </submittedName>
</protein>
<dbReference type="EMBL" id="BSOG01000001">
    <property type="protein sequence ID" value="GLR11327.1"/>
    <property type="molecule type" value="Genomic_DNA"/>
</dbReference>
<gene>
    <name evidence="2" type="ORF">GCM10007907_01170</name>
</gene>
<reference evidence="3" key="1">
    <citation type="journal article" date="2019" name="Int. J. Syst. Evol. Microbiol.">
        <title>The Global Catalogue of Microorganisms (GCM) 10K type strain sequencing project: providing services to taxonomists for standard genome sequencing and annotation.</title>
        <authorList>
            <consortium name="The Broad Institute Genomics Platform"/>
            <consortium name="The Broad Institute Genome Sequencing Center for Infectious Disease"/>
            <person name="Wu L."/>
            <person name="Ma J."/>
        </authorList>
    </citation>
    <scope>NUCLEOTIDE SEQUENCE [LARGE SCALE GENOMIC DNA]</scope>
    <source>
        <strain evidence="3">NBRC 110044</strain>
    </source>
</reference>
<organism evidence="2 3">
    <name type="scientific">Chitinimonas prasina</name>
    <dbReference type="NCBI Taxonomy" id="1434937"/>
    <lineage>
        <taxon>Bacteria</taxon>
        <taxon>Pseudomonadati</taxon>
        <taxon>Pseudomonadota</taxon>
        <taxon>Betaproteobacteria</taxon>
        <taxon>Neisseriales</taxon>
        <taxon>Chitinibacteraceae</taxon>
        <taxon>Chitinimonas</taxon>
    </lineage>
</organism>